<evidence type="ECO:0000256" key="9">
    <source>
        <dbReference type="ARBA" id="ARBA00023015"/>
    </source>
</evidence>
<dbReference type="GO" id="GO:0005634">
    <property type="term" value="C:nucleus"/>
    <property type="evidence" value="ECO:0007669"/>
    <property type="project" value="UniProtKB-SubCell"/>
</dbReference>
<evidence type="ECO:0000256" key="6">
    <source>
        <dbReference type="ARBA" id="ARBA00022737"/>
    </source>
</evidence>
<dbReference type="GeneID" id="106723049"/>
<gene>
    <name evidence="19" type="primary">LOC106723049</name>
</gene>
<dbReference type="Gene3D" id="1.10.10.60">
    <property type="entry name" value="Homeodomain-like"/>
    <property type="match status" value="1"/>
</dbReference>
<dbReference type="PROSITE" id="PS00028">
    <property type="entry name" value="ZINC_FINGER_C2H2_1"/>
    <property type="match status" value="9"/>
</dbReference>
<dbReference type="InterPro" id="IPR036397">
    <property type="entry name" value="RNaseH_sf"/>
</dbReference>
<dbReference type="InterPro" id="IPR006600">
    <property type="entry name" value="HTH_CenpB_DNA-bd_dom"/>
</dbReference>
<dbReference type="FunFam" id="3.30.160.60:FF:001498">
    <property type="entry name" value="Zinc finger protein 404"/>
    <property type="match status" value="1"/>
</dbReference>
<dbReference type="PANTHER" id="PTHR24381:SF443">
    <property type="entry name" value="ZINC FINGER PROTEIN CKR1"/>
    <property type="match status" value="1"/>
</dbReference>
<evidence type="ECO:0000256" key="3">
    <source>
        <dbReference type="ARBA" id="ARBA00006991"/>
    </source>
</evidence>
<feature type="domain" description="C2H2-type" evidence="15">
    <location>
        <begin position="940"/>
        <end position="967"/>
    </location>
</feature>
<comment type="similarity">
    <text evidence="3">Belongs to the krueppel C2H2-type zinc-finger protein family.</text>
</comment>
<feature type="domain" description="KRAB" evidence="16">
    <location>
        <begin position="6"/>
        <end position="77"/>
    </location>
</feature>
<dbReference type="Pfam" id="PF01352">
    <property type="entry name" value="KRAB"/>
    <property type="match status" value="1"/>
</dbReference>
<dbReference type="GO" id="GO:0000977">
    <property type="term" value="F:RNA polymerase II transcription regulatory region sequence-specific DNA binding"/>
    <property type="evidence" value="ECO:0007669"/>
    <property type="project" value="TreeGrafter"/>
</dbReference>
<sequence length="1076" mass="122561">MSQGLVTFEEVAMYFTKGQWALLDPNQRALYKEVMLENYETVSTLGFPVPKPDMITQLEQGGEPWVPDLQGSEGREMSRGAHTDVCCVFTVGVFGSSCLNVSSKPSSSVGKRKHFTRTIQEKISAIDRVKRGELKAKVCQDYGVTATTINDWLKQEFRLRTRLAVSGGWSTVKTLKKSKYDDLEDALYLWIKDVRNKDLPLNGPIICEKAKELYRVMNPDTHEEFPAASGWLWRFKARYHLSNSTSFPSERASVNLTAAEEFRKRFSGMVQGYSPHQVFNASESGLFWKKMPIKTFITLDEKAAPRVKPSKDRLVLMFCANASGNLALRPLLVYRAQQPRVLKNTTMERLPVVWKWNKKAGMTAAIFEDWFVNEFIPTVKSYLSKKKLAQKAILLVDNAACHLESVNTFDVNFQVVFLPPNTASILQPMDQGIITQFKRLYTRKLLSHLVVATKEGTENIRRFWKEFTIKNAIHLIDEAWRCITSLSFTAAWCRLWVDIVTDIQEFELDRALQNKGLKDLANQIPSGGFNEIGEDDMEEFLEDHCQELTEEDILELSNATETEAEDIKAEEEYDTDVSGMLQVADLAKIMTTISSLRQLIEEHDSDPARSFAATRCVSVLQSIYEKIYHDSFHKEMITENVCVQTKNPLEEKFPKGVFVRCQKQGTVNSNTQTELQAEAFALDLQVEAFALDLQVEAFALDLQVEAFALDLQAEAFTLDLQAEAFALDLPASEKNETTRGSHTGEGMVSETEVDNPQPKSPEHMQPWETSVRRASQCSKQGKPCKNQYQPREQPWDLPVKGQEKPMCNVRGEEKATIPPKSSVRRMSYECTDCGKTFHQKSNLVVHRRVHTGEKPYPCPDCGKRFGRRAHLVRHERTHTGERPYHCRRCGKSFRDSSDLIKHQRTHTGEKPYACPECGRCFSDGSALIKHQTIHTEERPYQCPDCGKSFSYSSALIKHQTIHTGERPYRCPSCGRSFNVRSNLIIHRRTHLGERPYKCPDCRKSFSNSSHLIRHQRIHTGERPYKCPDCGKSFRDSSVLITHRRTHTGETPYKCPICGKSYKAKVSLTSHQKLHAG</sequence>
<dbReference type="SMART" id="SM00349">
    <property type="entry name" value="KRAB"/>
    <property type="match status" value="1"/>
</dbReference>
<dbReference type="FunFam" id="3.30.160.60:FF:000185">
    <property type="entry name" value="zinc finger protein 319"/>
    <property type="match status" value="1"/>
</dbReference>
<dbReference type="PANTHER" id="PTHR24381">
    <property type="entry name" value="ZINC FINGER PROTEIN"/>
    <property type="match status" value="1"/>
</dbReference>
<feature type="domain" description="C2H2-type" evidence="15">
    <location>
        <begin position="996"/>
        <end position="1023"/>
    </location>
</feature>
<keyword evidence="18" id="KW-1185">Reference proteome</keyword>
<dbReference type="FunFam" id="3.30.160.60:FF:002090">
    <property type="entry name" value="Zinc finger protein 473"/>
    <property type="match status" value="1"/>
</dbReference>
<dbReference type="AlphaFoldDB" id="A0A3Q0FNJ5"/>
<reference evidence="19" key="1">
    <citation type="submission" date="2025-08" db="UniProtKB">
        <authorList>
            <consortium name="RefSeq"/>
        </authorList>
    </citation>
    <scope>IDENTIFICATION</scope>
</reference>
<dbReference type="Gene3D" id="3.30.160.60">
    <property type="entry name" value="Classic Zinc Finger"/>
    <property type="match status" value="9"/>
</dbReference>
<feature type="domain" description="C2H2-type" evidence="15">
    <location>
        <begin position="968"/>
        <end position="995"/>
    </location>
</feature>
<protein>
    <submittedName>
        <fullName evidence="19">Uncharacterized protein LOC106723049</fullName>
    </submittedName>
</protein>
<evidence type="ECO:0000256" key="8">
    <source>
        <dbReference type="ARBA" id="ARBA00022833"/>
    </source>
</evidence>
<dbReference type="InterPro" id="IPR001909">
    <property type="entry name" value="KRAB"/>
</dbReference>
<feature type="domain" description="C2H2-type" evidence="15">
    <location>
        <begin position="912"/>
        <end position="939"/>
    </location>
</feature>
<dbReference type="InterPro" id="IPR009057">
    <property type="entry name" value="Homeodomain-like_sf"/>
</dbReference>
<keyword evidence="9" id="KW-0805">Transcription regulation</keyword>
<dbReference type="Gene3D" id="6.10.140.140">
    <property type="match status" value="1"/>
</dbReference>
<dbReference type="GO" id="GO:0045893">
    <property type="term" value="P:positive regulation of DNA-templated transcription"/>
    <property type="evidence" value="ECO:0007669"/>
    <property type="project" value="UniProtKB-ARBA"/>
</dbReference>
<dbReference type="Gene3D" id="3.30.420.10">
    <property type="entry name" value="Ribonuclease H-like superfamily/Ribonuclease H"/>
    <property type="match status" value="1"/>
</dbReference>
<keyword evidence="10" id="KW-0238">DNA-binding</keyword>
<dbReference type="PROSITE" id="PS50805">
    <property type="entry name" value="KRAB"/>
    <property type="match status" value="1"/>
</dbReference>
<evidence type="ECO:0000256" key="1">
    <source>
        <dbReference type="ARBA" id="ARBA00003767"/>
    </source>
</evidence>
<evidence type="ECO:0000256" key="4">
    <source>
        <dbReference type="ARBA" id="ARBA00010881"/>
    </source>
</evidence>
<evidence type="ECO:0000256" key="14">
    <source>
        <dbReference type="SAM" id="MobiDB-lite"/>
    </source>
</evidence>
<evidence type="ECO:0000256" key="11">
    <source>
        <dbReference type="ARBA" id="ARBA00023163"/>
    </source>
</evidence>
<dbReference type="Gene3D" id="1.10.10.10">
    <property type="entry name" value="Winged helix-like DNA-binding domain superfamily/Winged helix DNA-binding domain"/>
    <property type="match status" value="1"/>
</dbReference>
<dbReference type="PROSITE" id="PS50157">
    <property type="entry name" value="ZINC_FINGER_C2H2_2"/>
    <property type="match status" value="9"/>
</dbReference>
<feature type="domain" description="HTH CENPB-type" evidence="17">
    <location>
        <begin position="171"/>
        <end position="245"/>
    </location>
</feature>
<dbReference type="InterPro" id="IPR007889">
    <property type="entry name" value="HTH_Psq"/>
</dbReference>
<keyword evidence="11" id="KW-0804">Transcription</keyword>
<keyword evidence="8" id="KW-0862">Zinc</keyword>
<evidence type="ECO:0000256" key="10">
    <source>
        <dbReference type="ARBA" id="ARBA00023125"/>
    </source>
</evidence>
<dbReference type="KEGG" id="asn:106723049"/>
<organism evidence="18 19">
    <name type="scientific">Alligator sinensis</name>
    <name type="common">Chinese alligator</name>
    <dbReference type="NCBI Taxonomy" id="38654"/>
    <lineage>
        <taxon>Eukaryota</taxon>
        <taxon>Metazoa</taxon>
        <taxon>Chordata</taxon>
        <taxon>Craniata</taxon>
        <taxon>Vertebrata</taxon>
        <taxon>Euteleostomi</taxon>
        <taxon>Archelosauria</taxon>
        <taxon>Archosauria</taxon>
        <taxon>Crocodylia</taxon>
        <taxon>Alligatoridae</taxon>
        <taxon>Alligatorinae</taxon>
        <taxon>Alligator</taxon>
    </lineage>
</organism>
<evidence type="ECO:0000259" key="15">
    <source>
        <dbReference type="PROSITE" id="PS50157"/>
    </source>
</evidence>
<feature type="region of interest" description="Disordered" evidence="14">
    <location>
        <begin position="731"/>
        <end position="802"/>
    </location>
</feature>
<dbReference type="InterPro" id="IPR036236">
    <property type="entry name" value="Znf_C2H2_sf"/>
</dbReference>
<keyword evidence="7 13" id="KW-0863">Zinc-finger</keyword>
<dbReference type="Pfam" id="PF03184">
    <property type="entry name" value="DDE_1"/>
    <property type="match status" value="1"/>
</dbReference>
<dbReference type="GO" id="GO:0005694">
    <property type="term" value="C:chromosome"/>
    <property type="evidence" value="ECO:0007669"/>
    <property type="project" value="UniProtKB-ARBA"/>
</dbReference>
<dbReference type="SUPFAM" id="SSF57667">
    <property type="entry name" value="beta-beta-alpha zinc fingers"/>
    <property type="match status" value="5"/>
</dbReference>
<evidence type="ECO:0000313" key="18">
    <source>
        <dbReference type="Proteomes" id="UP000189705"/>
    </source>
</evidence>
<evidence type="ECO:0000256" key="2">
    <source>
        <dbReference type="ARBA" id="ARBA00004123"/>
    </source>
</evidence>
<dbReference type="FunFam" id="3.30.160.60:FF:001732">
    <property type="entry name" value="Zgc:162936"/>
    <property type="match status" value="1"/>
</dbReference>
<keyword evidence="5" id="KW-0479">Metal-binding</keyword>
<dbReference type="GO" id="GO:0000981">
    <property type="term" value="F:DNA-binding transcription factor activity, RNA polymerase II-specific"/>
    <property type="evidence" value="ECO:0007669"/>
    <property type="project" value="TreeGrafter"/>
</dbReference>
<feature type="domain" description="C2H2-type" evidence="15">
    <location>
        <begin position="1052"/>
        <end position="1076"/>
    </location>
</feature>
<dbReference type="GO" id="GO:0008270">
    <property type="term" value="F:zinc ion binding"/>
    <property type="evidence" value="ECO:0007669"/>
    <property type="project" value="UniProtKB-KW"/>
</dbReference>
<keyword evidence="6" id="KW-0677">Repeat</keyword>
<comment type="function">
    <text evidence="1">May be involved in transcriptional regulation.</text>
</comment>
<dbReference type="PROSITE" id="PS51253">
    <property type="entry name" value="HTH_CENPB"/>
    <property type="match status" value="1"/>
</dbReference>
<evidence type="ECO:0000313" key="19">
    <source>
        <dbReference type="RefSeq" id="XP_025049226.1"/>
    </source>
</evidence>
<evidence type="ECO:0000256" key="7">
    <source>
        <dbReference type="ARBA" id="ARBA00022771"/>
    </source>
</evidence>
<dbReference type="SUPFAM" id="SSF109640">
    <property type="entry name" value="KRAB domain (Kruppel-associated box)"/>
    <property type="match status" value="1"/>
</dbReference>
<feature type="domain" description="C2H2-type" evidence="15">
    <location>
        <begin position="1024"/>
        <end position="1051"/>
    </location>
</feature>
<dbReference type="RefSeq" id="XP_025049226.1">
    <property type="nucleotide sequence ID" value="XM_025193441.1"/>
</dbReference>
<evidence type="ECO:0000259" key="16">
    <source>
        <dbReference type="PROSITE" id="PS50805"/>
    </source>
</evidence>
<feature type="domain" description="C2H2-type" evidence="15">
    <location>
        <begin position="828"/>
        <end position="855"/>
    </location>
</feature>
<dbReference type="Pfam" id="PF03221">
    <property type="entry name" value="HTH_Tnp_Tc5"/>
    <property type="match status" value="1"/>
</dbReference>
<dbReference type="InParanoid" id="A0A3Q0FNJ5"/>
<proteinExistence type="inferred from homology"/>
<accession>A0A3Q0FNJ5</accession>
<dbReference type="InterPro" id="IPR036388">
    <property type="entry name" value="WH-like_DNA-bd_sf"/>
</dbReference>
<dbReference type="Proteomes" id="UP000189705">
    <property type="component" value="Unplaced"/>
</dbReference>
<dbReference type="InterPro" id="IPR004875">
    <property type="entry name" value="DDE_SF_endonuclease_dom"/>
</dbReference>
<evidence type="ECO:0000256" key="5">
    <source>
        <dbReference type="ARBA" id="ARBA00022723"/>
    </source>
</evidence>
<evidence type="ECO:0000259" key="17">
    <source>
        <dbReference type="PROSITE" id="PS51253"/>
    </source>
</evidence>
<dbReference type="SUPFAM" id="SSF46689">
    <property type="entry name" value="Homeodomain-like"/>
    <property type="match status" value="2"/>
</dbReference>
<evidence type="ECO:0000256" key="13">
    <source>
        <dbReference type="PROSITE-ProRule" id="PRU00042"/>
    </source>
</evidence>
<feature type="domain" description="C2H2-type" evidence="15">
    <location>
        <begin position="884"/>
        <end position="911"/>
    </location>
</feature>
<dbReference type="InterPro" id="IPR013087">
    <property type="entry name" value="Znf_C2H2_type"/>
</dbReference>
<keyword evidence="12" id="KW-0539">Nucleus</keyword>
<dbReference type="FunFam" id="3.30.160.60:FF:002063">
    <property type="entry name" value="RB associated KRAB zinc finger"/>
    <property type="match status" value="1"/>
</dbReference>
<comment type="subcellular location">
    <subcellularLocation>
        <location evidence="2">Nucleus</location>
    </subcellularLocation>
</comment>
<dbReference type="SMART" id="SM00674">
    <property type="entry name" value="CENPB"/>
    <property type="match status" value="1"/>
</dbReference>
<dbReference type="CDD" id="cd07765">
    <property type="entry name" value="KRAB_A-box"/>
    <property type="match status" value="1"/>
</dbReference>
<comment type="similarity">
    <text evidence="4">Belongs to the tigger transposable element derived protein family.</text>
</comment>
<dbReference type="InterPro" id="IPR036051">
    <property type="entry name" value="KRAB_dom_sf"/>
</dbReference>
<dbReference type="Pfam" id="PF04218">
    <property type="entry name" value="CENP-B_N"/>
    <property type="match status" value="1"/>
</dbReference>
<name>A0A3Q0FNJ5_ALLSI</name>
<dbReference type="FunFam" id="3.30.160.60:FF:002343">
    <property type="entry name" value="Zinc finger protein 33A"/>
    <property type="match status" value="3"/>
</dbReference>
<dbReference type="Pfam" id="PF00096">
    <property type="entry name" value="zf-C2H2"/>
    <property type="match status" value="9"/>
</dbReference>
<dbReference type="FunFam" id="3.30.160.60:FF:001005">
    <property type="entry name" value="Zinc finger protein 75A"/>
    <property type="match status" value="1"/>
</dbReference>
<dbReference type="SMART" id="SM00355">
    <property type="entry name" value="ZnF_C2H2"/>
    <property type="match status" value="9"/>
</dbReference>
<feature type="domain" description="C2H2-type" evidence="15">
    <location>
        <begin position="856"/>
        <end position="883"/>
    </location>
</feature>
<evidence type="ECO:0000256" key="12">
    <source>
        <dbReference type="ARBA" id="ARBA00023242"/>
    </source>
</evidence>